<evidence type="ECO:0000313" key="1">
    <source>
        <dbReference type="EMBL" id="JAA81540.1"/>
    </source>
</evidence>
<reference evidence="1" key="2">
    <citation type="submission" date="2013-05" db="EMBL/GenBank/DDBJ databases">
        <authorList>
            <person name="Carter J.-M."/>
            <person name="Baker S.C."/>
            <person name="Pink R."/>
            <person name="Carter D.R.F."/>
            <person name="Collins A."/>
            <person name="Tomlin J."/>
            <person name="Gibbs M."/>
            <person name="Breuker C.J."/>
        </authorList>
    </citation>
    <scope>NUCLEOTIDE SEQUENCE</scope>
    <source>
        <tissue evidence="1">Ovary</tissue>
    </source>
</reference>
<reference evidence="1" key="1">
    <citation type="journal article" date="2013" name="BMC Genomics">
        <title>Unscrambling butterfly oogenesis.</title>
        <authorList>
            <person name="Carter J.M."/>
            <person name="Baker S.C."/>
            <person name="Pink R."/>
            <person name="Carter D.R."/>
            <person name="Collins A."/>
            <person name="Tomlin J."/>
            <person name="Gibbs M."/>
            <person name="Breuker C.J."/>
        </authorList>
    </citation>
    <scope>NUCLEOTIDE SEQUENCE</scope>
    <source>
        <tissue evidence="1">Ovary</tissue>
    </source>
</reference>
<dbReference type="EMBL" id="GAIX01011020">
    <property type="protein sequence ID" value="JAA81540.1"/>
    <property type="molecule type" value="Transcribed_RNA"/>
</dbReference>
<organism evidence="1">
    <name type="scientific">Pararge aegeria</name>
    <name type="common">speckled wood butterfly</name>
    <dbReference type="NCBI Taxonomy" id="116150"/>
    <lineage>
        <taxon>Eukaryota</taxon>
        <taxon>Metazoa</taxon>
        <taxon>Ecdysozoa</taxon>
        <taxon>Arthropoda</taxon>
        <taxon>Hexapoda</taxon>
        <taxon>Insecta</taxon>
        <taxon>Pterygota</taxon>
        <taxon>Neoptera</taxon>
        <taxon>Endopterygota</taxon>
        <taxon>Lepidoptera</taxon>
        <taxon>Glossata</taxon>
        <taxon>Ditrysia</taxon>
        <taxon>Papilionoidea</taxon>
        <taxon>Nymphalidae</taxon>
        <taxon>Satyrinae</taxon>
        <taxon>Satyrini</taxon>
        <taxon>Parargina</taxon>
        <taxon>Pararge</taxon>
    </lineage>
</organism>
<proteinExistence type="predicted"/>
<protein>
    <submittedName>
        <fullName evidence="1">Uncharacterized protein</fullName>
    </submittedName>
</protein>
<dbReference type="AlphaFoldDB" id="S4P4W2"/>
<sequence length="95" mass="10712">MVYACTLHILYGCPRIDLSSSMKNIVHLNRLETSNRYAHCTVWNGLAPAGLMTLRMWLYVTESERQEILCGATLLDRLTISGRHLCTSDDICGHS</sequence>
<name>S4P4W2_9NEOP</name>
<accession>S4P4W2</accession>